<dbReference type="PANTHER" id="PTHR30055:SF234">
    <property type="entry name" value="HTH-TYPE TRANSCRIPTIONAL REGULATOR BETI"/>
    <property type="match status" value="1"/>
</dbReference>
<dbReference type="InterPro" id="IPR036271">
    <property type="entry name" value="Tet_transcr_reg_TetR-rel_C_sf"/>
</dbReference>
<dbReference type="InterPro" id="IPR001647">
    <property type="entry name" value="HTH_TetR"/>
</dbReference>
<sequence length="218" mass="23551">MSQTRRRRGDGEFTFTEAARREQIIGLTIDLIAEHGLARTTLARIAEAVGVSNAAVLYFFGSKNAVIQEAVQRVLTGVVDAIAAAIAEASTAREGIDAYVRALVGHMAAHPTHVRVVIEMLTSDIPVASEALTEAGSRQPPRWRPLADLIERAQLDGDLRALDARTTAIALSGAIDAVFAESLTDPDYDLTAAVDTLLDLFDRATSRDPCRQDDRARE</sequence>
<dbReference type="Gene3D" id="1.10.10.60">
    <property type="entry name" value="Homeodomain-like"/>
    <property type="match status" value="1"/>
</dbReference>
<dbReference type="Gene3D" id="1.10.357.10">
    <property type="entry name" value="Tetracycline Repressor, domain 2"/>
    <property type="match status" value="1"/>
</dbReference>
<accession>A0A931EWY7</accession>
<dbReference type="SUPFAM" id="SSF48498">
    <property type="entry name" value="Tetracyclin repressor-like, C-terminal domain"/>
    <property type="match status" value="1"/>
</dbReference>
<gene>
    <name evidence="6" type="ORF">ITP53_08045</name>
</gene>
<reference evidence="6" key="1">
    <citation type="submission" date="2020-11" db="EMBL/GenBank/DDBJ databases">
        <title>Whole-genome analyses of Nonomuraea sp. K274.</title>
        <authorList>
            <person name="Veyisoglu A."/>
        </authorList>
    </citation>
    <scope>NUCLEOTIDE SEQUENCE</scope>
    <source>
        <strain evidence="6">K274</strain>
    </source>
</reference>
<keyword evidence="2 4" id="KW-0238">DNA-binding</keyword>
<dbReference type="PROSITE" id="PS50977">
    <property type="entry name" value="HTH_TETR_2"/>
    <property type="match status" value="1"/>
</dbReference>
<organism evidence="6 7">
    <name type="scientific">Nonomuraea cypriaca</name>
    <dbReference type="NCBI Taxonomy" id="1187855"/>
    <lineage>
        <taxon>Bacteria</taxon>
        <taxon>Bacillati</taxon>
        <taxon>Actinomycetota</taxon>
        <taxon>Actinomycetes</taxon>
        <taxon>Streptosporangiales</taxon>
        <taxon>Streptosporangiaceae</taxon>
        <taxon>Nonomuraea</taxon>
    </lineage>
</organism>
<feature type="domain" description="HTH tetR-type" evidence="5">
    <location>
        <begin position="18"/>
        <end position="78"/>
    </location>
</feature>
<dbReference type="RefSeq" id="WP_195894674.1">
    <property type="nucleotide sequence ID" value="NZ_JADOGI010000017.1"/>
</dbReference>
<keyword evidence="7" id="KW-1185">Reference proteome</keyword>
<dbReference type="PANTHER" id="PTHR30055">
    <property type="entry name" value="HTH-TYPE TRANSCRIPTIONAL REGULATOR RUTR"/>
    <property type="match status" value="1"/>
</dbReference>
<dbReference type="InterPro" id="IPR009057">
    <property type="entry name" value="Homeodomain-like_sf"/>
</dbReference>
<evidence type="ECO:0000313" key="7">
    <source>
        <dbReference type="Proteomes" id="UP000605361"/>
    </source>
</evidence>
<dbReference type="InterPro" id="IPR050109">
    <property type="entry name" value="HTH-type_TetR-like_transc_reg"/>
</dbReference>
<evidence type="ECO:0000313" key="6">
    <source>
        <dbReference type="EMBL" id="MBF8185690.1"/>
    </source>
</evidence>
<dbReference type="PRINTS" id="PR00455">
    <property type="entry name" value="HTHTETR"/>
</dbReference>
<dbReference type="Pfam" id="PF00440">
    <property type="entry name" value="TetR_N"/>
    <property type="match status" value="1"/>
</dbReference>
<feature type="DNA-binding region" description="H-T-H motif" evidence="4">
    <location>
        <begin position="41"/>
        <end position="60"/>
    </location>
</feature>
<dbReference type="GO" id="GO:0003700">
    <property type="term" value="F:DNA-binding transcription factor activity"/>
    <property type="evidence" value="ECO:0007669"/>
    <property type="project" value="TreeGrafter"/>
</dbReference>
<evidence type="ECO:0000259" key="5">
    <source>
        <dbReference type="PROSITE" id="PS50977"/>
    </source>
</evidence>
<evidence type="ECO:0000256" key="2">
    <source>
        <dbReference type="ARBA" id="ARBA00023125"/>
    </source>
</evidence>
<dbReference type="SUPFAM" id="SSF46689">
    <property type="entry name" value="Homeodomain-like"/>
    <property type="match status" value="1"/>
</dbReference>
<dbReference type="EMBL" id="JADOGI010000017">
    <property type="protein sequence ID" value="MBF8185690.1"/>
    <property type="molecule type" value="Genomic_DNA"/>
</dbReference>
<proteinExistence type="predicted"/>
<name>A0A931EWY7_9ACTN</name>
<evidence type="ECO:0000256" key="3">
    <source>
        <dbReference type="ARBA" id="ARBA00023163"/>
    </source>
</evidence>
<evidence type="ECO:0000256" key="1">
    <source>
        <dbReference type="ARBA" id="ARBA00023015"/>
    </source>
</evidence>
<dbReference type="AlphaFoldDB" id="A0A931EWY7"/>
<comment type="caution">
    <text evidence="6">The sequence shown here is derived from an EMBL/GenBank/DDBJ whole genome shotgun (WGS) entry which is preliminary data.</text>
</comment>
<dbReference type="GO" id="GO:0000976">
    <property type="term" value="F:transcription cis-regulatory region binding"/>
    <property type="evidence" value="ECO:0007669"/>
    <property type="project" value="TreeGrafter"/>
</dbReference>
<protein>
    <submittedName>
        <fullName evidence="6">TetR family transcriptional regulator</fullName>
    </submittedName>
</protein>
<keyword evidence="3" id="KW-0804">Transcription</keyword>
<evidence type="ECO:0000256" key="4">
    <source>
        <dbReference type="PROSITE-ProRule" id="PRU00335"/>
    </source>
</evidence>
<dbReference type="Proteomes" id="UP000605361">
    <property type="component" value="Unassembled WGS sequence"/>
</dbReference>
<keyword evidence="1" id="KW-0805">Transcription regulation</keyword>